<feature type="domain" description="Carrier" evidence="8">
    <location>
        <begin position="2750"/>
        <end position="2824"/>
    </location>
</feature>
<dbReference type="PROSITE" id="PS00012">
    <property type="entry name" value="PHOSPHOPANTETHEINE"/>
    <property type="match status" value="3"/>
</dbReference>
<dbReference type="Gene3D" id="1.10.1200.10">
    <property type="entry name" value="ACP-like"/>
    <property type="match status" value="4"/>
</dbReference>
<dbReference type="CDD" id="cd19534">
    <property type="entry name" value="E_NRPS"/>
    <property type="match status" value="1"/>
</dbReference>
<dbReference type="FunFam" id="3.30.559.10:FF:000012">
    <property type="entry name" value="Non-ribosomal peptide synthetase"/>
    <property type="match status" value="1"/>
</dbReference>
<dbReference type="PROSITE" id="PS00455">
    <property type="entry name" value="AMP_BINDING"/>
    <property type="match status" value="4"/>
</dbReference>
<evidence type="ECO:0000256" key="1">
    <source>
        <dbReference type="ARBA" id="ARBA00001957"/>
    </source>
</evidence>
<dbReference type="InterPro" id="IPR020845">
    <property type="entry name" value="AMP-binding_CS"/>
</dbReference>
<dbReference type="FunFam" id="3.40.50.12780:FF:000012">
    <property type="entry name" value="Non-ribosomal peptide synthetase"/>
    <property type="match status" value="4"/>
</dbReference>
<dbReference type="KEGG" id="mym:A176_002496"/>
<dbReference type="FunFam" id="2.30.38.10:FF:000001">
    <property type="entry name" value="Non-ribosomal peptide synthetase PvdI"/>
    <property type="match status" value="4"/>
</dbReference>
<dbReference type="Pfam" id="PF00501">
    <property type="entry name" value="AMP-binding"/>
    <property type="match status" value="4"/>
</dbReference>
<proteinExistence type="inferred from homology"/>
<evidence type="ECO:0000313" key="10">
    <source>
        <dbReference type="Proteomes" id="UP000009026"/>
    </source>
</evidence>
<dbReference type="Proteomes" id="UP000009026">
    <property type="component" value="Chromosome"/>
</dbReference>
<keyword evidence="3" id="KW-0596">Phosphopantetheine</keyword>
<dbReference type="FunFam" id="3.40.50.980:FF:000002">
    <property type="entry name" value="Enterobactin synthetase component F"/>
    <property type="match status" value="1"/>
</dbReference>
<sequence>MAGPALTLPGVTLTQLDLAPGTSKFDVTLDLQETTDGLRGFIEYNSDLFDRETMERFTGHFQTLLAGVAANAELRLDALPLLTQPERHQLLDVWPALKAFPGEDTLHGRFEAQVRQRPDAIAVVADGERLTYAELDGRANQLAHALLARGVHREALVGLCVERSLATVVGILGILKAGAAYVPLDPTYPADRLAFMVSDSRMPLVVTQRHLLERLPSDGAALMVLEDAADELARQPTHTPGLPAAREQLAYVIYTSGSTGLPKGSLLPHGNVMRLFDATEHWFHFDANDAWTLFHSYAFDFSVWELWGALLHGGKLVVVPYLVSRSPEAFFRLLSDERVTVLNQTPAAFRQLIQAEERLGAEAPSLSLRYVVFGGEALEPATLVPWFRKHGDTQPRLINMYGITETTVHVTYRPMDAVEAERTQQSPIGVAIPDLQLYVLDSRLEPAPVGVAGEIFVGGAGLARGYLGRPGLTAERFVPHPFSRVPGARLYRTGDLARFTKDGQLEYLGRIDHQVKIRGFRIELGEIQTVLSLHPAVREALVLVRETSPGNKALVAYVATAEQPAPGVNDLRQHLLAKLPDYMVPSTFVVMERFPLTANGKVDRKALPEPVTARADLADAYVAPRTKVEEALCAIWSQVLEVPRVGIHDNFFALGGDSILSIQVLTLAQKQDIRFSLQQLFQHQTVAELATAAGEAQPAREVFPRTEPFSLISAEDRAKLPESIEDAYPLARIQAGMLFHMELAPTSNIYHNTDSFHLRLKTPFNAAHFDEAVQVVTARQPVLRTAFDMTSYSEPLQLVHRTAHLSLEVTDARHLSTEAQDAAIRQLLEDEKQQHFDLACPPLLRFFVHIRGERDFQFTLTECHAIIDGWSLHSTLVEIFNHYYALVNHQEPPRFEPLSITYRDFVAMERQALASEDHQRYWRELLADGQVMRVPRWRRALVEGEPRIATVKVPIPPALTEGLNALTRDAGVPFKSILLASHLKVMSVLSGQEDVITGTGVNSRPEEGDGSKLRGIFLNTVPFRMHLAPGSWLSLVRAAFDAERSLYPFRRYPMADIQRQWGRETLYEVMFNYMHFHVLHDLAGTLAELEALSTIRSEGTNVTLAVHFQTEPHTQELTLEMDYNAVELDAEQVEQIGACFSRVLHALAFEPHAPHHTSSPLPADVQRRMVTAWNDTTAALPVEPTFQGLFAARVAATPDAVAVVDGERTLTYGELDARANRLAYHLLSLGAGPERVVALGLDRSIELVTGLLATLKAGAAYLPLDPSYPAERLAYMLGDSRAVVLLTTQAHEATFAAASVPRLLMTSEAQPWEALPSQAPVSTATGDSLAYVIYTSGSTGLPKGTLLTQRGLINYLTWAQAAYAVKPGHGSLVHTSIAFDATITSLLTPLLAGGTVHLVPAGREVEALAQALQQPHGHELVKLTPAHLQVLSGMIPPEALSQVTGTFVVGGEALPPTTVDFWRKHAPQVRLINEYGPTETVVGCSVFDASAGELPDGIVPIGRPIANTALYVLDARMQPLPVGVTGELYIGGTGVARGYLGRPALTAERFVPNPFSTTPGARLYRTGDHARFLPDGNLEFLGRRDGQVKLRGYRIELGEIEATFRQHPSVMHAVVIVREDVPGDQRLVAYFVPRSDVNVDPAPMRAFLQQRLPEHMVPAFVVGLWSLPLTPNGKVDRKGLPLPDGMTSLEPRTAPRNGTEELIASIWVDVLRTNRAGIHDHFFDLGGHSLLATRVVSRIREAFGVEVPIAALFEAPTIATLAERVQALQAQQAGEAPPPPLRAFPRDGEMPLSFAQQRLWFLYQMEPDSPFYNMPAVIRLTGAFNPETAQRCLEALILRHESLRTTFRMNGQTPVQVIQPPSAPKVDLIDLRGVAPELREAEARRLSDEEARRPFDLTRGPLCRMGLIQLADQEHLLLLTLHHIIADGWSLSVLVREVADLYAALSTGQPPPMAPLPVQYADYARWQRDWLAGDVLERQLDYWKQRLAGAPSQLDLPTDRPRPPVQSFRGATHRGLLLPADAAKALQVLCRRESATPFMAVMAAFQALMHRYTGETDIVVGTDIANRNRSGTEGLIGFFVNQLVMRGDLSGDPTFRALLAQTRRVALDAYAHQDLPFEELVKAINPERDLSYSPLFQVKLILQNAPSSDLYLEGLTLHEETSTTGAAKFDMTWVATETEQGLECLCEYSTDLFDAATIERMMGHLRELLLAAMDGPDASVSQLPLLSKAEREQTLVAWNDTATPRTEGTCAHHVFEQQAARTPDAVAISFEGQQLTYRELDARANQLAWHLRASGVGPEVRVGLCVDRSLELVVGILGILKAGGAWLPLDPSYPVERLTLMMRDAAIPVLVTQEHLADELPALGLLVCLDADWPMIAGQPQTPPAVEMSEENLAYIIFTSGSTGRPKGTLLTHRGLCNTALSAIQAHRVHAQSRVLQFAALGFDASVCEVFSTLLAGAQLCLAPRDAIMPGAPLQGLLAAQRITGVTLTPSVLAQLEPDTLPLLESVVSAGEACAPELARRWLKTTRFINAYGPTETTICASVDEAVDPDRLGIGRAWANVRLYVLDARMQPLPVGVPGELFIGGVGVARGYLGRPDLSAERFVPDPFSATPGERLYRTGDRVRWLPEGRLEFLGRLDHQVKLRGFRIELGEIESALSAHPEVRDAAVLVREEAPGRKQLVAYVVADDEEQPVEADALRKALEGRLPDYMVPSAFVMLKALPLTTSGKVDRKALPSLAQQQAKPEHVHVAPRNPVEQTLADIWSKVLTRERVSVHDNFFELGGDSIVSIQVIARALEAGLHISPRQFFQYQTIAALAPHVGQAQVVESEQGPVTGAVPLTPIQHWFFEWDLPQLHHYNQALLLGLRQPIAASVLQDALRALVAHHDALRLRFERTADGWRQEGLGLDSTVTLREVDLSTLDEAAQRAALEEEAQRTQAGFKLDEAPLVSAVRFHLGPQKGDRLLFAIHHLAVDAVSWRVLLADLETACQQLTQGQPATLPPKTTSFQAWARRLEEYASSPALDVEADHWFQAGEDTAPLPLDTADGENTLESARTLTVTLETEETRLLLQEVPTAWRARIDEVLLTALAQALSTWTGQRRLRVQLEGHGREDLFDGVDLSRTVGWFTSTYPVTLALPKDGSEGDELRAVRDGLRRVPNKGVGYGIVRYLRQDERGARLRAQPEAPVSFNYLGQLDSALPTSSLLMSADEPFGAQQGSQGRRRQVLEVNAHVFGGKLEVSFTYSQALHQRTTVGALAQGYLHALRALVEQRRGADAARFSPADFPLAKVSQATLSGLMQSHPELEDLYPLSPMQQGMLFHAMLDPDSGMYFERAAWTLDTDLHREALREAWQQVMARYPILRTSFVGEELEAPLQLVNRTATLPWGEQDWSHLPEAEQQTRLSAWMDADRAKGFDLKQAPLMRVGVLRLGAKTWRVVWSFHHLLLDGWSVGRVLNEMLAMYDAQVRKQPLRLEPPPVFRDYIAWLEGRGIAQAETWWKQALQGFGEPTPLPGETGGQARNAAQVMGERKVHLSAEVTEQLRAFTRRHQVTLSTLVQAAWALVLGRHAGMEDVVFGVTVAGRPPELPGVEQMVGLFINTLPARVSLPAQRKVVDWLKELQAWQVDRAPFEYAPLVKVQGWSPVPRGTPLFESLVVFENYPVEDSVRQGAGVLEVRDVTAQERTNYPLTLSAHADKQLMLNLDFESPRLGVEAMERLLEQLQTVLVGILDAEDKHLWELSLLTQEGRREVVYDWNDTHVPAQGACLHELFEAQAKRTPDAVAVTAPEAGSLTYAQLDARANQLAHHLRERGIGPELLVGVCLERTPELLVALLGILKAGGAYVPLDPTYPAERLARMATEARLSLLLTQQSLVETFANPEVALYLLDTEAPARAALPTQAPARLASPDGLAYVVFTSGSTGTPKGVMISHRSWSNAYLGWARSYGLRDACQSHLQMASFSFDVFAGDLSRALCSGGKLVLCPREWLLEPPRLLALMREERVDCAEFVPAVLRGLLQHLEETGQSLDFMRVLVAGSDAWYVNEYHRLQAVIGDDTRLINSYGVSEATIDSTWFESGELGPGDTQLVPIGRPFANNRLHVLDAHGQPVPAGIAGELFIGGLGVARGYCNRPDLTAERFVPDPFSTEPGARLYRTGDRARYLLSGDLEFLGRADTQVKLRGFRVELGEIESALGKHPSVQGAVVLLREDPGAPRRLVAYVVGPDIGDTAVLRDHLRERLPDYMVPAVFVRLEAIPLSPNGKVDRKAFPAPDAAQRTGEQRLVEPRSETEASLLDLWKNVLGQTSLGVTDDFFDVGGHSLLATQIISRTNAMFGVKLPLRVLFEQATIAGLAEQVVLAQLENVDEAALASAMEEVGDLSDEDLEKLLEGSNE</sequence>
<dbReference type="CDD" id="cd19543">
    <property type="entry name" value="DCL_NRPS"/>
    <property type="match status" value="1"/>
</dbReference>
<dbReference type="InterPro" id="IPR000873">
    <property type="entry name" value="AMP-dep_synth/lig_dom"/>
</dbReference>
<dbReference type="InterPro" id="IPR020806">
    <property type="entry name" value="PKS_PP-bd"/>
</dbReference>
<name>A0A0H4WS07_9BACT</name>
<protein>
    <submittedName>
        <fullName evidence="9">Siderophore biosynthesis non-ribosomal peptide synthetase</fullName>
    </submittedName>
</protein>
<dbReference type="FunFam" id="3.40.50.980:FF:000001">
    <property type="entry name" value="Non-ribosomal peptide synthetase"/>
    <property type="match status" value="4"/>
</dbReference>
<dbReference type="PATRIC" id="fig|1297742.4.peg.2523"/>
<dbReference type="InterPro" id="IPR001242">
    <property type="entry name" value="Condensation_dom"/>
</dbReference>
<dbReference type="Gene3D" id="2.30.38.10">
    <property type="entry name" value="Luciferase, Domain 3"/>
    <property type="match status" value="4"/>
</dbReference>
<dbReference type="InterPro" id="IPR036736">
    <property type="entry name" value="ACP-like_sf"/>
</dbReference>
<dbReference type="InterPro" id="IPR023213">
    <property type="entry name" value="CAT-like_dom_sf"/>
</dbReference>
<dbReference type="InterPro" id="IPR006162">
    <property type="entry name" value="Ppantetheine_attach_site"/>
</dbReference>
<dbReference type="Gene3D" id="3.30.300.30">
    <property type="match status" value="4"/>
</dbReference>
<dbReference type="PANTHER" id="PTHR45527">
    <property type="entry name" value="NONRIBOSOMAL PEPTIDE SYNTHETASE"/>
    <property type="match status" value="1"/>
</dbReference>
<dbReference type="InterPro" id="IPR010071">
    <property type="entry name" value="AA_adenyl_dom"/>
</dbReference>
<organism evidence="9 10">
    <name type="scientific">Pseudomyxococcus hansupus</name>
    <dbReference type="NCBI Taxonomy" id="1297742"/>
    <lineage>
        <taxon>Bacteria</taxon>
        <taxon>Pseudomonadati</taxon>
        <taxon>Myxococcota</taxon>
        <taxon>Myxococcia</taxon>
        <taxon>Myxococcales</taxon>
        <taxon>Cystobacterineae</taxon>
        <taxon>Myxococcaceae</taxon>
        <taxon>Pseudomyxococcus</taxon>
    </lineage>
</organism>
<dbReference type="EMBL" id="CP012109">
    <property type="protein sequence ID" value="AKQ65584.1"/>
    <property type="molecule type" value="Genomic_DNA"/>
</dbReference>
<comment type="similarity">
    <text evidence="2">Belongs to the ATP-dependent AMP-binding enzyme family.</text>
</comment>
<keyword evidence="10" id="KW-1185">Reference proteome</keyword>
<dbReference type="InterPro" id="IPR045851">
    <property type="entry name" value="AMP-bd_C_sf"/>
</dbReference>
<dbReference type="SMART" id="SM00823">
    <property type="entry name" value="PKS_PP"/>
    <property type="match status" value="4"/>
</dbReference>
<evidence type="ECO:0000259" key="8">
    <source>
        <dbReference type="PROSITE" id="PS50075"/>
    </source>
</evidence>
<dbReference type="PANTHER" id="PTHR45527:SF1">
    <property type="entry name" value="FATTY ACID SYNTHASE"/>
    <property type="match status" value="1"/>
</dbReference>
<feature type="domain" description="Carrier" evidence="8">
    <location>
        <begin position="623"/>
        <end position="697"/>
    </location>
</feature>
<dbReference type="InterPro" id="IPR009081">
    <property type="entry name" value="PP-bd_ACP"/>
</dbReference>
<dbReference type="eggNOG" id="COG1020">
    <property type="taxonomic scope" value="Bacteria"/>
</dbReference>
<keyword evidence="5" id="KW-0436">Ligase</keyword>
<dbReference type="Gene3D" id="3.40.50.980">
    <property type="match status" value="8"/>
</dbReference>
<keyword evidence="4" id="KW-0597">Phosphoprotein</keyword>
<dbReference type="FunFam" id="3.30.300.30:FF:000010">
    <property type="entry name" value="Enterobactin synthetase component F"/>
    <property type="match status" value="4"/>
</dbReference>
<dbReference type="STRING" id="1297742.A176_002496"/>
<evidence type="ECO:0000256" key="7">
    <source>
        <dbReference type="SAM" id="MobiDB-lite"/>
    </source>
</evidence>
<reference evidence="9 10" key="1">
    <citation type="journal article" date="2016" name="PLoS ONE">
        <title>Complete Genome Sequence and Comparative Genomics of a Novel Myxobacterium Myxococcus hansupus.</title>
        <authorList>
            <person name="Sharma G."/>
            <person name="Narwani T."/>
            <person name="Subramanian S."/>
        </authorList>
    </citation>
    <scope>NUCLEOTIDE SEQUENCE [LARGE SCALE GENOMIC DNA]</scope>
    <source>
        <strain evidence="10">mixupus</strain>
    </source>
</reference>
<evidence type="ECO:0000256" key="5">
    <source>
        <dbReference type="ARBA" id="ARBA00022598"/>
    </source>
</evidence>
<dbReference type="CDD" id="cd05930">
    <property type="entry name" value="A_NRPS"/>
    <property type="match status" value="1"/>
</dbReference>
<dbReference type="GO" id="GO:0044550">
    <property type="term" value="P:secondary metabolite biosynthetic process"/>
    <property type="evidence" value="ECO:0007669"/>
    <property type="project" value="UniProtKB-ARBA"/>
</dbReference>
<dbReference type="GO" id="GO:0031177">
    <property type="term" value="F:phosphopantetheine binding"/>
    <property type="evidence" value="ECO:0007669"/>
    <property type="project" value="InterPro"/>
</dbReference>
<evidence type="ECO:0000256" key="6">
    <source>
        <dbReference type="ARBA" id="ARBA00022737"/>
    </source>
</evidence>
<dbReference type="CDD" id="cd17652">
    <property type="entry name" value="A_NRPS_CmdD_like"/>
    <property type="match status" value="1"/>
</dbReference>
<feature type="domain" description="Carrier" evidence="8">
    <location>
        <begin position="4277"/>
        <end position="4352"/>
    </location>
</feature>
<dbReference type="SUPFAM" id="SSF52777">
    <property type="entry name" value="CoA-dependent acyltransferases"/>
    <property type="match status" value="9"/>
</dbReference>
<dbReference type="Pfam" id="PF00550">
    <property type="entry name" value="PP-binding"/>
    <property type="match status" value="4"/>
</dbReference>
<dbReference type="GO" id="GO:0016874">
    <property type="term" value="F:ligase activity"/>
    <property type="evidence" value="ECO:0007669"/>
    <property type="project" value="UniProtKB-KW"/>
</dbReference>
<dbReference type="Gene3D" id="3.30.559.30">
    <property type="entry name" value="Nonribosomal peptide synthetase, condensation domain"/>
    <property type="match status" value="5"/>
</dbReference>
<dbReference type="CDD" id="cd19531">
    <property type="entry name" value="LCL_NRPS-like"/>
    <property type="match status" value="1"/>
</dbReference>
<dbReference type="SUPFAM" id="SSF56801">
    <property type="entry name" value="Acetyl-CoA synthetase-like"/>
    <property type="match status" value="4"/>
</dbReference>
<comment type="cofactor">
    <cofactor evidence="1">
        <name>pantetheine 4'-phosphate</name>
        <dbReference type="ChEBI" id="CHEBI:47942"/>
    </cofactor>
</comment>
<dbReference type="FunFam" id="3.30.559.30:FF:000001">
    <property type="entry name" value="Non-ribosomal peptide synthetase"/>
    <property type="match status" value="1"/>
</dbReference>
<dbReference type="GO" id="GO:0043041">
    <property type="term" value="P:amino acid activation for nonribosomal peptide biosynthetic process"/>
    <property type="evidence" value="ECO:0007669"/>
    <property type="project" value="TreeGrafter"/>
</dbReference>
<dbReference type="Pfam" id="PF00668">
    <property type="entry name" value="Condensation"/>
    <property type="match status" value="5"/>
</dbReference>
<evidence type="ECO:0000256" key="2">
    <source>
        <dbReference type="ARBA" id="ARBA00006432"/>
    </source>
</evidence>
<dbReference type="PROSITE" id="PS50075">
    <property type="entry name" value="CARRIER"/>
    <property type="match status" value="4"/>
</dbReference>
<gene>
    <name evidence="9" type="ORF">A176_002496</name>
</gene>
<evidence type="ECO:0000256" key="4">
    <source>
        <dbReference type="ARBA" id="ARBA00022553"/>
    </source>
</evidence>
<keyword evidence="6" id="KW-0677">Repeat</keyword>
<evidence type="ECO:0000313" key="9">
    <source>
        <dbReference type="EMBL" id="AKQ65584.1"/>
    </source>
</evidence>
<dbReference type="Pfam" id="PF13193">
    <property type="entry name" value="AMP-binding_C"/>
    <property type="match status" value="4"/>
</dbReference>
<dbReference type="NCBIfam" id="NF003417">
    <property type="entry name" value="PRK04813.1"/>
    <property type="match status" value="4"/>
</dbReference>
<dbReference type="NCBIfam" id="TIGR01720">
    <property type="entry name" value="NRPS-para261"/>
    <property type="match status" value="1"/>
</dbReference>
<dbReference type="Gene3D" id="3.30.559.10">
    <property type="entry name" value="Chloramphenicol acetyltransferase-like domain"/>
    <property type="match status" value="4"/>
</dbReference>
<feature type="region of interest" description="Disordered" evidence="7">
    <location>
        <begin position="4259"/>
        <end position="4278"/>
    </location>
</feature>
<dbReference type="GO" id="GO:0072330">
    <property type="term" value="P:monocarboxylic acid biosynthetic process"/>
    <property type="evidence" value="ECO:0007669"/>
    <property type="project" value="UniProtKB-ARBA"/>
</dbReference>
<dbReference type="GO" id="GO:0005829">
    <property type="term" value="C:cytosol"/>
    <property type="evidence" value="ECO:0007669"/>
    <property type="project" value="TreeGrafter"/>
</dbReference>
<feature type="domain" description="Carrier" evidence="8">
    <location>
        <begin position="1694"/>
        <end position="1769"/>
    </location>
</feature>
<accession>A0A0H4WS07</accession>
<dbReference type="InterPro" id="IPR010060">
    <property type="entry name" value="NRPS_synth"/>
</dbReference>
<evidence type="ECO:0000256" key="3">
    <source>
        <dbReference type="ARBA" id="ARBA00022450"/>
    </source>
</evidence>
<dbReference type="CDD" id="cd17643">
    <property type="entry name" value="A_NRPS_Cytc1-like"/>
    <property type="match status" value="1"/>
</dbReference>
<dbReference type="NCBIfam" id="TIGR01733">
    <property type="entry name" value="AA-adenyl-dom"/>
    <property type="match status" value="4"/>
</dbReference>
<dbReference type="FunFam" id="1.10.1200.10:FF:000016">
    <property type="entry name" value="Non-ribosomal peptide synthase"/>
    <property type="match status" value="2"/>
</dbReference>
<dbReference type="SUPFAM" id="SSF47336">
    <property type="entry name" value="ACP-like"/>
    <property type="match status" value="4"/>
</dbReference>
<dbReference type="InterPro" id="IPR025110">
    <property type="entry name" value="AMP-bd_C"/>
</dbReference>
<dbReference type="FunFam" id="1.10.1200.10:FF:000005">
    <property type="entry name" value="Nonribosomal peptide synthetase 1"/>
    <property type="match status" value="2"/>
</dbReference>